<keyword evidence="2" id="KW-0645">Protease</keyword>
<dbReference type="Gene3D" id="3.90.1720.10">
    <property type="entry name" value="endopeptidase domain like (from Nostoc punctiforme)"/>
    <property type="match status" value="1"/>
</dbReference>
<dbReference type="PANTHER" id="PTHR47359">
    <property type="entry name" value="PEPTIDOGLYCAN DL-ENDOPEPTIDASE CWLO"/>
    <property type="match status" value="1"/>
</dbReference>
<reference evidence="7" key="1">
    <citation type="journal article" date="2019" name="Int. J. Syst. Evol. Microbiol.">
        <title>The Global Catalogue of Microorganisms (GCM) 10K type strain sequencing project: providing services to taxonomists for standard genome sequencing and annotation.</title>
        <authorList>
            <consortium name="The Broad Institute Genomics Platform"/>
            <consortium name="The Broad Institute Genome Sequencing Center for Infectious Disease"/>
            <person name="Wu L."/>
            <person name="Ma J."/>
        </authorList>
    </citation>
    <scope>NUCLEOTIDE SEQUENCE [LARGE SCALE GENOMIC DNA]</scope>
    <source>
        <strain evidence="7">CCUG 58127</strain>
    </source>
</reference>
<gene>
    <name evidence="6" type="ORF">ACFQDH_22890</name>
</gene>
<protein>
    <submittedName>
        <fullName evidence="6">C40 family peptidase</fullName>
    </submittedName>
</protein>
<dbReference type="InterPro" id="IPR038765">
    <property type="entry name" value="Papain-like_cys_pep_sf"/>
</dbReference>
<keyword evidence="4" id="KW-0788">Thiol protease</keyword>
<name>A0ABW2AN39_9MICO</name>
<evidence type="ECO:0000259" key="5">
    <source>
        <dbReference type="PROSITE" id="PS51935"/>
    </source>
</evidence>
<comment type="caution">
    <text evidence="6">The sequence shown here is derived from an EMBL/GenBank/DDBJ whole genome shotgun (WGS) entry which is preliminary data.</text>
</comment>
<evidence type="ECO:0000256" key="3">
    <source>
        <dbReference type="ARBA" id="ARBA00022801"/>
    </source>
</evidence>
<accession>A0ABW2AN39</accession>
<dbReference type="SUPFAM" id="SSF54001">
    <property type="entry name" value="Cysteine proteinases"/>
    <property type="match status" value="1"/>
</dbReference>
<evidence type="ECO:0000313" key="7">
    <source>
        <dbReference type="Proteomes" id="UP001596298"/>
    </source>
</evidence>
<comment type="similarity">
    <text evidence="1">Belongs to the peptidase C40 family.</text>
</comment>
<evidence type="ECO:0000256" key="1">
    <source>
        <dbReference type="ARBA" id="ARBA00007074"/>
    </source>
</evidence>
<evidence type="ECO:0000256" key="2">
    <source>
        <dbReference type="ARBA" id="ARBA00022670"/>
    </source>
</evidence>
<evidence type="ECO:0000313" key="6">
    <source>
        <dbReference type="EMBL" id="MFC6708004.1"/>
    </source>
</evidence>
<keyword evidence="7" id="KW-1185">Reference proteome</keyword>
<dbReference type="PROSITE" id="PS51935">
    <property type="entry name" value="NLPC_P60"/>
    <property type="match status" value="1"/>
</dbReference>
<keyword evidence="3" id="KW-0378">Hydrolase</keyword>
<dbReference type="InterPro" id="IPR000064">
    <property type="entry name" value="NLP_P60_dom"/>
</dbReference>
<dbReference type="RefSeq" id="WP_382404668.1">
    <property type="nucleotide sequence ID" value="NZ_JBHSWH010000001.1"/>
</dbReference>
<dbReference type="PANTHER" id="PTHR47359:SF3">
    <property type="entry name" value="NLP_P60 DOMAIN-CONTAINING PROTEIN-RELATED"/>
    <property type="match status" value="1"/>
</dbReference>
<dbReference type="EMBL" id="JBHSWH010000001">
    <property type="protein sequence ID" value="MFC6708004.1"/>
    <property type="molecule type" value="Genomic_DNA"/>
</dbReference>
<proteinExistence type="inferred from homology"/>
<dbReference type="Proteomes" id="UP001596298">
    <property type="component" value="Unassembled WGS sequence"/>
</dbReference>
<sequence length="132" mass="14391">MGEKEVGNTYQFGASGPKAWDSSAFTQAAYAQSGIRLPRTAQQQRDWLAAGHGTRVVPGQERPGDLIFENSYLGPDRVGYVILVIDPQSQRGVAAQDPTVNVSYTSYAGAQQSKHIFQIWRVKAPTKGSVNH</sequence>
<organism evidence="6 7">
    <name type="scientific">Flexivirga alba</name>
    <dbReference type="NCBI Taxonomy" id="702742"/>
    <lineage>
        <taxon>Bacteria</taxon>
        <taxon>Bacillati</taxon>
        <taxon>Actinomycetota</taxon>
        <taxon>Actinomycetes</taxon>
        <taxon>Micrococcales</taxon>
        <taxon>Dermacoccaceae</taxon>
        <taxon>Flexivirga</taxon>
    </lineage>
</organism>
<feature type="domain" description="NlpC/P60" evidence="5">
    <location>
        <begin position="1"/>
        <end position="123"/>
    </location>
</feature>
<dbReference type="InterPro" id="IPR051794">
    <property type="entry name" value="PG_Endopeptidase_C40"/>
</dbReference>
<dbReference type="Pfam" id="PF00877">
    <property type="entry name" value="NLPC_P60"/>
    <property type="match status" value="1"/>
</dbReference>
<evidence type="ECO:0000256" key="4">
    <source>
        <dbReference type="ARBA" id="ARBA00022807"/>
    </source>
</evidence>